<name>A0ACB9Q032_BAUVA</name>
<dbReference type="EMBL" id="CM039427">
    <property type="protein sequence ID" value="KAI4354118.1"/>
    <property type="molecule type" value="Genomic_DNA"/>
</dbReference>
<accession>A0ACB9Q032</accession>
<proteinExistence type="predicted"/>
<evidence type="ECO:0000313" key="2">
    <source>
        <dbReference type="Proteomes" id="UP000828941"/>
    </source>
</evidence>
<reference evidence="1 2" key="1">
    <citation type="journal article" date="2022" name="DNA Res.">
        <title>Chromosomal-level genome assembly of the orchid tree Bauhinia variegata (Leguminosae; Cercidoideae) supports the allotetraploid origin hypothesis of Bauhinia.</title>
        <authorList>
            <person name="Zhong Y."/>
            <person name="Chen Y."/>
            <person name="Zheng D."/>
            <person name="Pang J."/>
            <person name="Liu Y."/>
            <person name="Luo S."/>
            <person name="Meng S."/>
            <person name="Qian L."/>
            <person name="Wei D."/>
            <person name="Dai S."/>
            <person name="Zhou R."/>
        </authorList>
    </citation>
    <scope>NUCLEOTIDE SEQUENCE [LARGE SCALE GENOMIC DNA]</scope>
    <source>
        <strain evidence="1">BV-YZ2020</strain>
    </source>
</reference>
<dbReference type="Proteomes" id="UP000828941">
    <property type="component" value="Chromosome 2"/>
</dbReference>
<protein>
    <submittedName>
        <fullName evidence="1">Uncharacterized protein</fullName>
    </submittedName>
</protein>
<keyword evidence="2" id="KW-1185">Reference proteome</keyword>
<sequence>MIRFSNKPRKVTLMFIVRDKTRSPEQKLEANLRRDIDKIWASIQKPNKSNNIPLSDIFKIEVVFLPNYEDRQAEFKLKIIYFGVKELKGRFVNSTAAGGVADSEEGKGAASGFVISVENIWKDIMENKDLNLPAHKILAAKIRCEQIGNEVCDIFETSERLRDASFSSFLAPTSVSRWTSPGHEEHPKGYLFNRTPPPHVQPRFQMPSPEETEKRTSNTECEMI</sequence>
<gene>
    <name evidence="1" type="ORF">L6164_003017</name>
</gene>
<organism evidence="1 2">
    <name type="scientific">Bauhinia variegata</name>
    <name type="common">Purple orchid tree</name>
    <name type="synonym">Phanera variegata</name>
    <dbReference type="NCBI Taxonomy" id="167791"/>
    <lineage>
        <taxon>Eukaryota</taxon>
        <taxon>Viridiplantae</taxon>
        <taxon>Streptophyta</taxon>
        <taxon>Embryophyta</taxon>
        <taxon>Tracheophyta</taxon>
        <taxon>Spermatophyta</taxon>
        <taxon>Magnoliopsida</taxon>
        <taxon>eudicotyledons</taxon>
        <taxon>Gunneridae</taxon>
        <taxon>Pentapetalae</taxon>
        <taxon>rosids</taxon>
        <taxon>fabids</taxon>
        <taxon>Fabales</taxon>
        <taxon>Fabaceae</taxon>
        <taxon>Cercidoideae</taxon>
        <taxon>Cercideae</taxon>
        <taxon>Bauhiniinae</taxon>
        <taxon>Bauhinia</taxon>
    </lineage>
</organism>
<comment type="caution">
    <text evidence="1">The sequence shown here is derived from an EMBL/GenBank/DDBJ whole genome shotgun (WGS) entry which is preliminary data.</text>
</comment>
<evidence type="ECO:0000313" key="1">
    <source>
        <dbReference type="EMBL" id="KAI4354118.1"/>
    </source>
</evidence>